<dbReference type="EMBL" id="BJWA01000002">
    <property type="protein sequence ID" value="GEL79208.1"/>
    <property type="molecule type" value="Genomic_DNA"/>
</dbReference>
<evidence type="ECO:0000313" key="1">
    <source>
        <dbReference type="EMBL" id="GEL79208.1"/>
    </source>
</evidence>
<name>A0ABQ0V9N7_ENTMU</name>
<comment type="caution">
    <text evidence="1">The sequence shown here is derived from an EMBL/GenBank/DDBJ whole genome shotgun (WGS) entry which is preliminary data.</text>
</comment>
<protein>
    <submittedName>
        <fullName evidence="1">Uncharacterized protein</fullName>
    </submittedName>
</protein>
<dbReference type="Proteomes" id="UP000321175">
    <property type="component" value="Unassembled WGS sequence"/>
</dbReference>
<reference evidence="1 2" key="1">
    <citation type="submission" date="2019-07" db="EMBL/GenBank/DDBJ databases">
        <title>Whole genome shotgun sequence of Enterococcus mundtii NBRC 100490.</title>
        <authorList>
            <person name="Hosoyama A."/>
            <person name="Uohara A."/>
            <person name="Ohji S."/>
            <person name="Ichikawa N."/>
        </authorList>
    </citation>
    <scope>NUCLEOTIDE SEQUENCE [LARGE SCALE GENOMIC DNA]</scope>
    <source>
        <strain evidence="1 2">NBRC 100490</strain>
    </source>
</reference>
<sequence>MNSIILNPLIFGKVIFTKNNGIKLTVIKLVNFQPNLPSLKMYIPITKGRVSITQNKKDKKSMIITPIIIIALTYS</sequence>
<accession>A0ABQ0V9N7</accession>
<gene>
    <name evidence="1" type="ORF">EMU01_03520</name>
</gene>
<proteinExistence type="predicted"/>
<keyword evidence="2" id="KW-1185">Reference proteome</keyword>
<evidence type="ECO:0000313" key="2">
    <source>
        <dbReference type="Proteomes" id="UP000321175"/>
    </source>
</evidence>
<organism evidence="1 2">
    <name type="scientific">Enterococcus mundtii</name>
    <dbReference type="NCBI Taxonomy" id="53346"/>
    <lineage>
        <taxon>Bacteria</taxon>
        <taxon>Bacillati</taxon>
        <taxon>Bacillota</taxon>
        <taxon>Bacilli</taxon>
        <taxon>Lactobacillales</taxon>
        <taxon>Enterococcaceae</taxon>
        <taxon>Enterococcus</taxon>
    </lineage>
</organism>